<reference evidence="1 2" key="1">
    <citation type="journal article" date="2014" name="Nat. Commun.">
        <title>Molecular traces of alternative social organization in a termite genome.</title>
        <authorList>
            <person name="Terrapon N."/>
            <person name="Li C."/>
            <person name="Robertson H.M."/>
            <person name="Ji L."/>
            <person name="Meng X."/>
            <person name="Booth W."/>
            <person name="Chen Z."/>
            <person name="Childers C.P."/>
            <person name="Glastad K.M."/>
            <person name="Gokhale K."/>
            <person name="Gowin J."/>
            <person name="Gronenberg W."/>
            <person name="Hermansen R.A."/>
            <person name="Hu H."/>
            <person name="Hunt B.G."/>
            <person name="Huylmans A.K."/>
            <person name="Khalil S.M."/>
            <person name="Mitchell R.D."/>
            <person name="Munoz-Torres M.C."/>
            <person name="Mustard J.A."/>
            <person name="Pan H."/>
            <person name="Reese J.T."/>
            <person name="Scharf M.E."/>
            <person name="Sun F."/>
            <person name="Vogel H."/>
            <person name="Xiao J."/>
            <person name="Yang W."/>
            <person name="Yang Z."/>
            <person name="Yang Z."/>
            <person name="Zhou J."/>
            <person name="Zhu J."/>
            <person name="Brent C.S."/>
            <person name="Elsik C.G."/>
            <person name="Goodisman M.A."/>
            <person name="Liberles D.A."/>
            <person name="Roe R.M."/>
            <person name="Vargo E.L."/>
            <person name="Vilcinskas A."/>
            <person name="Wang J."/>
            <person name="Bornberg-Bauer E."/>
            <person name="Korb J."/>
            <person name="Zhang G."/>
            <person name="Liebig J."/>
        </authorList>
    </citation>
    <scope>NUCLEOTIDE SEQUENCE [LARGE SCALE GENOMIC DNA]</scope>
    <source>
        <tissue evidence="1">Whole organism</tissue>
    </source>
</reference>
<proteinExistence type="predicted"/>
<sequence length="46" mass="5425">MQVHFHPHTPSFLVLRFWGRLYSFRCVDELACELDSIVEVLTFPTS</sequence>
<evidence type="ECO:0000313" key="1">
    <source>
        <dbReference type="EMBL" id="KDR16475.1"/>
    </source>
</evidence>
<dbReference type="EMBL" id="KK852791">
    <property type="protein sequence ID" value="KDR16475.1"/>
    <property type="molecule type" value="Genomic_DNA"/>
</dbReference>
<gene>
    <name evidence="1" type="ORF">L798_08784</name>
</gene>
<dbReference type="Proteomes" id="UP000027135">
    <property type="component" value="Unassembled WGS sequence"/>
</dbReference>
<dbReference type="InParanoid" id="A0A067R312"/>
<organism evidence="1 2">
    <name type="scientific">Zootermopsis nevadensis</name>
    <name type="common">Dampwood termite</name>
    <dbReference type="NCBI Taxonomy" id="136037"/>
    <lineage>
        <taxon>Eukaryota</taxon>
        <taxon>Metazoa</taxon>
        <taxon>Ecdysozoa</taxon>
        <taxon>Arthropoda</taxon>
        <taxon>Hexapoda</taxon>
        <taxon>Insecta</taxon>
        <taxon>Pterygota</taxon>
        <taxon>Neoptera</taxon>
        <taxon>Polyneoptera</taxon>
        <taxon>Dictyoptera</taxon>
        <taxon>Blattodea</taxon>
        <taxon>Blattoidea</taxon>
        <taxon>Termitoidae</taxon>
        <taxon>Termopsidae</taxon>
        <taxon>Zootermopsis</taxon>
    </lineage>
</organism>
<keyword evidence="2" id="KW-1185">Reference proteome</keyword>
<name>A0A067R312_ZOONE</name>
<dbReference type="AlphaFoldDB" id="A0A067R312"/>
<evidence type="ECO:0000313" key="2">
    <source>
        <dbReference type="Proteomes" id="UP000027135"/>
    </source>
</evidence>
<accession>A0A067R312</accession>
<protein>
    <submittedName>
        <fullName evidence="1">Uncharacterized protein</fullName>
    </submittedName>
</protein>